<feature type="compositionally biased region" description="Basic and acidic residues" evidence="2">
    <location>
        <begin position="128"/>
        <end position="164"/>
    </location>
</feature>
<feature type="compositionally biased region" description="Basic and acidic residues" evidence="2">
    <location>
        <begin position="321"/>
        <end position="342"/>
    </location>
</feature>
<accession>A0A7M5WLY1</accession>
<feature type="compositionally biased region" description="Polar residues" evidence="2">
    <location>
        <begin position="620"/>
        <end position="640"/>
    </location>
</feature>
<feature type="compositionally biased region" description="Polar residues" evidence="2">
    <location>
        <begin position="26"/>
        <end position="39"/>
    </location>
</feature>
<feature type="region of interest" description="Disordered" evidence="2">
    <location>
        <begin position="587"/>
        <end position="640"/>
    </location>
</feature>
<dbReference type="GO" id="GO:0000281">
    <property type="term" value="P:mitotic cytokinesis"/>
    <property type="evidence" value="ECO:0007669"/>
    <property type="project" value="TreeGrafter"/>
</dbReference>
<dbReference type="Gene3D" id="2.30.29.30">
    <property type="entry name" value="Pleckstrin-homology domain (PH domain)/Phosphotyrosine-binding domain (PTB)"/>
    <property type="match status" value="1"/>
</dbReference>
<dbReference type="OrthoDB" id="5915976at2759"/>
<dbReference type="InterPro" id="IPR051364">
    <property type="entry name" value="Cytokinesis/Rho-signaling"/>
</dbReference>
<feature type="compositionally biased region" description="Polar residues" evidence="2">
    <location>
        <begin position="426"/>
        <end position="436"/>
    </location>
</feature>
<feature type="region of interest" description="Disordered" evidence="2">
    <location>
        <begin position="845"/>
        <end position="873"/>
    </location>
</feature>
<evidence type="ECO:0000256" key="1">
    <source>
        <dbReference type="ARBA" id="ARBA00023054"/>
    </source>
</evidence>
<feature type="compositionally biased region" description="Low complexity" evidence="2">
    <location>
        <begin position="412"/>
        <end position="425"/>
    </location>
</feature>
<feature type="compositionally biased region" description="Polar residues" evidence="2">
    <location>
        <begin position="177"/>
        <end position="194"/>
    </location>
</feature>
<protein>
    <recommendedName>
        <fullName evidence="3">PH domain-containing protein</fullName>
    </recommendedName>
</protein>
<name>A0A7M5WLY1_9CNID</name>
<evidence type="ECO:0000313" key="5">
    <source>
        <dbReference type="Proteomes" id="UP000594262"/>
    </source>
</evidence>
<dbReference type="InterPro" id="IPR037840">
    <property type="entry name" value="PH_Anillin"/>
</dbReference>
<feature type="compositionally biased region" description="Polar residues" evidence="2">
    <location>
        <begin position="224"/>
        <end position="236"/>
    </location>
</feature>
<dbReference type="CDD" id="cd01263">
    <property type="entry name" value="PH_anillin"/>
    <property type="match status" value="1"/>
</dbReference>
<reference evidence="4" key="1">
    <citation type="submission" date="2021-01" db="UniProtKB">
        <authorList>
            <consortium name="EnsemblMetazoa"/>
        </authorList>
    </citation>
    <scope>IDENTIFICATION</scope>
</reference>
<keyword evidence="5" id="KW-1185">Reference proteome</keyword>
<feature type="compositionally biased region" description="Polar residues" evidence="2">
    <location>
        <begin position="349"/>
        <end position="364"/>
    </location>
</feature>
<feature type="region of interest" description="Disordered" evidence="2">
    <location>
        <begin position="463"/>
        <end position="505"/>
    </location>
</feature>
<dbReference type="FunFam" id="2.30.29.30:FF:000111">
    <property type="entry name" value="anillin isoform X1"/>
    <property type="match status" value="1"/>
</dbReference>
<dbReference type="GO" id="GO:0005826">
    <property type="term" value="C:actomyosin contractile ring"/>
    <property type="evidence" value="ECO:0007669"/>
    <property type="project" value="TreeGrafter"/>
</dbReference>
<evidence type="ECO:0000256" key="2">
    <source>
        <dbReference type="SAM" id="MobiDB-lite"/>
    </source>
</evidence>
<dbReference type="PROSITE" id="PS50003">
    <property type="entry name" value="PH_DOMAIN"/>
    <property type="match status" value="1"/>
</dbReference>
<dbReference type="InterPro" id="IPR011993">
    <property type="entry name" value="PH-like_dom_sf"/>
</dbReference>
<feature type="region of interest" description="Disordered" evidence="2">
    <location>
        <begin position="128"/>
        <end position="448"/>
    </location>
</feature>
<evidence type="ECO:0000259" key="3">
    <source>
        <dbReference type="PROSITE" id="PS50003"/>
    </source>
</evidence>
<dbReference type="Proteomes" id="UP000594262">
    <property type="component" value="Unplaced"/>
</dbReference>
<dbReference type="EnsemblMetazoa" id="CLYHEMT010417.1">
    <property type="protein sequence ID" value="CLYHEMP010417.1"/>
    <property type="gene ID" value="CLYHEMG010417"/>
</dbReference>
<dbReference type="GO" id="GO:0031106">
    <property type="term" value="P:septin ring organization"/>
    <property type="evidence" value="ECO:0007669"/>
    <property type="project" value="TreeGrafter"/>
</dbReference>
<sequence>MSNLDPFTQKLLERTQARKEAARLNRLSNAKNATPSVNPKSPLADKTNKNVVESPTKGKKRQSSEGLENTSIEKKSKENLVDERGENIFSQRQANKFVVPSNAGCTPKKVNCGSLSNRLASLNRDYEEKFAIDNAEIERRKEAERAKEERDREYKRQQEEERSKRIQQRIFGKTRDTTTTSPANKPVTMTTTKPRAQPSTTATATTQQQSLLSPKKNKAPKPPTDQSNNKENTTTAKRVAPKQPEISSPTKRKAPGTPTKSKPVATNTNNLMAKKQKDEEKELKERQRAAEQRYKQIQKERQDALEEEKKASASVGTKMSIFEEKMKQEKAAREKEIETENRLKKKTLRQPSSTSSQDEPLQTPTEDKKEVAFAVTTQQAKKPTPKKRVDLPTEEKETAADIPTPKKRKNVSIAPSPAPSTATPIKNFTASINSPQPVDCTEDTAVSSSSDNVFDISAILKAAETEQQLSPPPDGAKNARPDARTPMRSSTMKVVNGATPVVPKPMFDIDIDLTPVHMEEPDESISEFAKQLRAKKNEIKILKAESAKKQKAPQKPPRNNTEFPPTYEEFVAAKKDGQIPLDVLITEPTNTNKPRNVEVREDPLHLKPEPKPRRKMRRSISFSEGTQKSPQKTPVKSGYNKYTSSKYDAIAAFDKPDMELTKKDMIQNLLEEAAYQQNIVLQASQALNVAECSNEDKRGSPEVLEGERLLLLATEKRTACLEEVRKLKEVDSDEFLNKGSHGDEPCHASLAISDIKLPLHPDFVSALRAGRQDLGIFHFCVLASCGHKNVFCTKVFSQHDDMEGQSLLLKDNLYLREVPNDFTLTLKVFGLHTKRNVDHLSKTKRLHSSGHQSPGNLKNLFSKRKDNDDVPSCASPQTVFRTSNLKLVGETKITLSLLGSGNKYLLTQVPANCPMDGTLSCRIGCRPEFSASSSGFLTIQEDIGGYTAWNRRWCTMKESQILYWRYPDDEETKDPLGCVDLRYCTDKSVALLSRDKCARPNTFELNLKRALKPGDESNLVKTVDGKYAFIKVWICTDNKDDRITWMESLNKQISDSMAWNMRKTVNQKQSGSSKVKENVPILV</sequence>
<dbReference type="PANTHER" id="PTHR21538">
    <property type="entry name" value="ANILLIN/RHOTEKIN RTKN"/>
    <property type="match status" value="1"/>
</dbReference>
<proteinExistence type="predicted"/>
<feature type="region of interest" description="Disordered" evidence="2">
    <location>
        <begin position="543"/>
        <end position="566"/>
    </location>
</feature>
<feature type="compositionally biased region" description="Basic and acidic residues" evidence="2">
    <location>
        <begin position="275"/>
        <end position="311"/>
    </location>
</feature>
<dbReference type="AlphaFoldDB" id="A0A7M5WLY1"/>
<dbReference type="SMART" id="SM00233">
    <property type="entry name" value="PH"/>
    <property type="match status" value="1"/>
</dbReference>
<feature type="region of interest" description="Disordered" evidence="2">
    <location>
        <begin position="24"/>
        <end position="95"/>
    </location>
</feature>
<evidence type="ECO:0000313" key="4">
    <source>
        <dbReference type="EnsemblMetazoa" id="CLYHEMP010417.1"/>
    </source>
</evidence>
<feature type="compositionally biased region" description="Low complexity" evidence="2">
    <location>
        <begin position="196"/>
        <end position="214"/>
    </location>
</feature>
<dbReference type="SUPFAM" id="SSF50729">
    <property type="entry name" value="PH domain-like"/>
    <property type="match status" value="1"/>
</dbReference>
<dbReference type="Pfam" id="PF08174">
    <property type="entry name" value="Anillin"/>
    <property type="match status" value="1"/>
</dbReference>
<organism evidence="4 5">
    <name type="scientific">Clytia hemisphaerica</name>
    <dbReference type="NCBI Taxonomy" id="252671"/>
    <lineage>
        <taxon>Eukaryota</taxon>
        <taxon>Metazoa</taxon>
        <taxon>Cnidaria</taxon>
        <taxon>Hydrozoa</taxon>
        <taxon>Hydroidolina</taxon>
        <taxon>Leptothecata</taxon>
        <taxon>Obeliida</taxon>
        <taxon>Clytiidae</taxon>
        <taxon>Clytia</taxon>
    </lineage>
</organism>
<dbReference type="PANTHER" id="PTHR21538:SF23">
    <property type="entry name" value="ANILLIN"/>
    <property type="match status" value="1"/>
</dbReference>
<dbReference type="InterPro" id="IPR012966">
    <property type="entry name" value="AHD"/>
</dbReference>
<keyword evidence="1" id="KW-0175">Coiled coil</keyword>
<feature type="compositionally biased region" description="Basic and acidic residues" evidence="2">
    <location>
        <begin position="387"/>
        <end position="399"/>
    </location>
</feature>
<feature type="compositionally biased region" description="Basic and acidic residues" evidence="2">
    <location>
        <begin position="71"/>
        <end position="86"/>
    </location>
</feature>
<dbReference type="GO" id="GO:0000915">
    <property type="term" value="P:actomyosin contractile ring assembly"/>
    <property type="evidence" value="ECO:0007669"/>
    <property type="project" value="TreeGrafter"/>
</dbReference>
<feature type="compositionally biased region" description="Basic and acidic residues" evidence="2">
    <location>
        <begin position="595"/>
        <end position="611"/>
    </location>
</feature>
<dbReference type="Pfam" id="PF00169">
    <property type="entry name" value="PH"/>
    <property type="match status" value="1"/>
</dbReference>
<dbReference type="InterPro" id="IPR001849">
    <property type="entry name" value="PH_domain"/>
</dbReference>
<feature type="compositionally biased region" description="Polar residues" evidence="2">
    <location>
        <begin position="258"/>
        <end position="271"/>
    </location>
</feature>
<dbReference type="GeneID" id="136801149"/>
<feature type="domain" description="PH" evidence="3">
    <location>
        <begin position="930"/>
        <end position="1054"/>
    </location>
</feature>
<dbReference type="RefSeq" id="XP_066913873.1">
    <property type="nucleotide sequence ID" value="XM_067057772.1"/>
</dbReference>